<keyword evidence="3" id="KW-1185">Reference proteome</keyword>
<name>A0A2P7B513_9HYPH</name>
<accession>A0A2P7B513</accession>
<evidence type="ECO:0000259" key="1">
    <source>
        <dbReference type="Pfam" id="PF12281"/>
    </source>
</evidence>
<sequence>MKQIDFVFRTILAELAQRVTAAPSSAFDVEGRFVPVAVKGRQYWYFDHRCAGGGKVRKYVGPDDDETTQTVAQFRALKDDARARRKMVRMLTREADLPAPDPLAGKIIRSLAEAGLFRRDCVLIERHAYACFTACLGMQLPQALWERTQTGICLCLHAAADIATVRDVLRSTDRSFAATSFSAARQGDVRFANDDGFWIELAAPTLLGAYLVEEPAKAVMLYNCGIEVTVPRPERYAIHELMMSARADADDGILVREYFRKRALVMMQALLCVGRQADLAEAFEAAWSRNDSWKELIERGMTLIDDMHLRSRILEGLTQGMQDIGHDPAHVH</sequence>
<dbReference type="InterPro" id="IPR058575">
    <property type="entry name" value="NTP_transf_8_dom"/>
</dbReference>
<dbReference type="AlphaFoldDB" id="A0A2P7B513"/>
<proteinExistence type="predicted"/>
<organism evidence="2 3">
    <name type="scientific">Phyllobacterium sophorae</name>
    <dbReference type="NCBI Taxonomy" id="1520277"/>
    <lineage>
        <taxon>Bacteria</taxon>
        <taxon>Pseudomonadati</taxon>
        <taxon>Pseudomonadota</taxon>
        <taxon>Alphaproteobacteria</taxon>
        <taxon>Hyphomicrobiales</taxon>
        <taxon>Phyllobacteriaceae</taxon>
        <taxon>Phyllobacterium</taxon>
    </lineage>
</organism>
<comment type="caution">
    <text evidence="2">The sequence shown here is derived from an EMBL/GenBank/DDBJ whole genome shotgun (WGS) entry which is preliminary data.</text>
</comment>
<evidence type="ECO:0000313" key="2">
    <source>
        <dbReference type="EMBL" id="PSH61551.1"/>
    </source>
</evidence>
<dbReference type="RefSeq" id="WP_106666228.1">
    <property type="nucleotide sequence ID" value="NZ_PGGM01000012.1"/>
</dbReference>
<dbReference type="OrthoDB" id="5469612at2"/>
<dbReference type="EMBL" id="PGGM01000012">
    <property type="protein sequence ID" value="PSH61551.1"/>
    <property type="molecule type" value="Genomic_DNA"/>
</dbReference>
<evidence type="ECO:0000313" key="3">
    <source>
        <dbReference type="Proteomes" id="UP000241764"/>
    </source>
</evidence>
<dbReference type="Proteomes" id="UP000241764">
    <property type="component" value="Unassembled WGS sequence"/>
</dbReference>
<reference evidence="3" key="1">
    <citation type="submission" date="2017-11" db="EMBL/GenBank/DDBJ databases">
        <authorList>
            <person name="Kuznetsova I."/>
            <person name="Sazanova A."/>
            <person name="Chirak E."/>
            <person name="Safronova V."/>
            <person name="Willems A."/>
        </authorList>
    </citation>
    <scope>NUCLEOTIDE SEQUENCE [LARGE SCALE GENOMIC DNA]</scope>
    <source>
        <strain evidence="3">CCBAU 03422</strain>
    </source>
</reference>
<protein>
    <recommendedName>
        <fullName evidence="1">Nucleotidyltransferase-like domain-containing protein</fullName>
    </recommendedName>
</protein>
<dbReference type="Pfam" id="PF12281">
    <property type="entry name" value="NTP_transf_8"/>
    <property type="match status" value="1"/>
</dbReference>
<gene>
    <name evidence="2" type="ORF">CU103_22305</name>
</gene>
<feature type="domain" description="Nucleotidyltransferase-like" evidence="1">
    <location>
        <begin position="104"/>
        <end position="204"/>
    </location>
</feature>